<dbReference type="Gene3D" id="2.40.10.10">
    <property type="entry name" value="Trypsin-like serine proteases"/>
    <property type="match status" value="1"/>
</dbReference>
<dbReference type="Pfam" id="PF00089">
    <property type="entry name" value="Trypsin"/>
    <property type="match status" value="1"/>
</dbReference>
<organism evidence="5 6">
    <name type="scientific">Actinokineospora terrae</name>
    <dbReference type="NCBI Taxonomy" id="155974"/>
    <lineage>
        <taxon>Bacteria</taxon>
        <taxon>Bacillati</taxon>
        <taxon>Actinomycetota</taxon>
        <taxon>Actinomycetes</taxon>
        <taxon>Pseudonocardiales</taxon>
        <taxon>Pseudonocardiaceae</taxon>
        <taxon>Actinokineospora</taxon>
    </lineage>
</organism>
<evidence type="ECO:0000256" key="3">
    <source>
        <dbReference type="RuleBase" id="RU363034"/>
    </source>
</evidence>
<evidence type="ECO:0000256" key="2">
    <source>
        <dbReference type="ARBA" id="ARBA00023157"/>
    </source>
</evidence>
<dbReference type="InterPro" id="IPR001314">
    <property type="entry name" value="Peptidase_S1A"/>
</dbReference>
<evidence type="ECO:0000259" key="4">
    <source>
        <dbReference type="PROSITE" id="PS50240"/>
    </source>
</evidence>
<dbReference type="InterPro" id="IPR018114">
    <property type="entry name" value="TRYPSIN_HIS"/>
</dbReference>
<reference evidence="6" key="1">
    <citation type="submission" date="2016-10" db="EMBL/GenBank/DDBJ databases">
        <authorList>
            <person name="Varghese N."/>
            <person name="Submissions S."/>
        </authorList>
    </citation>
    <scope>NUCLEOTIDE SEQUENCE [LARGE SCALE GENOMIC DNA]</scope>
    <source>
        <strain evidence="6">DSM 44260</strain>
    </source>
</reference>
<dbReference type="InterPro" id="IPR009003">
    <property type="entry name" value="Peptidase_S1_PA"/>
</dbReference>
<dbReference type="PRINTS" id="PR00722">
    <property type="entry name" value="CHYMOTRYPSIN"/>
</dbReference>
<dbReference type="InterPro" id="IPR050430">
    <property type="entry name" value="Peptidase_S1"/>
</dbReference>
<dbReference type="InterPro" id="IPR043504">
    <property type="entry name" value="Peptidase_S1_PA_chymotrypsin"/>
</dbReference>
<protein>
    <submittedName>
        <fullName evidence="5">Trypsin</fullName>
    </submittedName>
</protein>
<keyword evidence="3" id="KW-0645">Protease</keyword>
<dbReference type="PANTHER" id="PTHR24276:SF98">
    <property type="entry name" value="FI18310P1-RELATED"/>
    <property type="match status" value="1"/>
</dbReference>
<dbReference type="GO" id="GO:0006508">
    <property type="term" value="P:proteolysis"/>
    <property type="evidence" value="ECO:0007669"/>
    <property type="project" value="UniProtKB-KW"/>
</dbReference>
<gene>
    <name evidence="5" type="ORF">SAMN04487818_104110</name>
</gene>
<dbReference type="PROSITE" id="PS00135">
    <property type="entry name" value="TRYPSIN_SER"/>
    <property type="match status" value="1"/>
</dbReference>
<keyword evidence="2" id="KW-1015">Disulfide bond</keyword>
<dbReference type="PROSITE" id="PS50240">
    <property type="entry name" value="TRYPSIN_DOM"/>
    <property type="match status" value="1"/>
</dbReference>
<accession>A0A1H9Q804</accession>
<dbReference type="SUPFAM" id="SSF50494">
    <property type="entry name" value="Trypsin-like serine proteases"/>
    <property type="match status" value="1"/>
</dbReference>
<dbReference type="GO" id="GO:0004252">
    <property type="term" value="F:serine-type endopeptidase activity"/>
    <property type="evidence" value="ECO:0007669"/>
    <property type="project" value="InterPro"/>
</dbReference>
<dbReference type="InterPro" id="IPR033116">
    <property type="entry name" value="TRYPSIN_SER"/>
</dbReference>
<feature type="domain" description="Peptidase S1" evidence="4">
    <location>
        <begin position="34"/>
        <end position="254"/>
    </location>
</feature>
<evidence type="ECO:0000256" key="1">
    <source>
        <dbReference type="ARBA" id="ARBA00007664"/>
    </source>
</evidence>
<dbReference type="PROSITE" id="PS00134">
    <property type="entry name" value="TRYPSIN_HIS"/>
    <property type="match status" value="1"/>
</dbReference>
<sequence length="254" mass="26748">MGLYARRILGALAAVAILVALLGQLFRADASEQIVGGQRVPIADHPYVVYLATSNGFQFCGGTLVDRDKVVTAAHCAKAYPRDRVLVVAGREDKSSTDGVTVGVKDIWVHPDYRDVTLGDDVAVLTLAERVPYRPLPVATDRAIYTPDAPAGILGWGRVAETGAASRYLLGAQVRLVSDTECAVDYDNFLDDSMVCAGLPEGGIDTCQGDSGGPLIVDGRLVGISSWGQGCAEAGKPGVYTRVAAYADLIGDHL</sequence>
<dbReference type="PANTHER" id="PTHR24276">
    <property type="entry name" value="POLYSERASE-RELATED"/>
    <property type="match status" value="1"/>
</dbReference>
<dbReference type="RefSeq" id="WP_092776452.1">
    <property type="nucleotide sequence ID" value="NZ_FOGI01000004.1"/>
</dbReference>
<keyword evidence="3" id="KW-0378">Hydrolase</keyword>
<dbReference type="FunFam" id="2.40.10.10:FF:000002">
    <property type="entry name" value="Transmembrane protease serine"/>
    <property type="match status" value="1"/>
</dbReference>
<keyword evidence="6" id="KW-1185">Reference proteome</keyword>
<dbReference type="CDD" id="cd00190">
    <property type="entry name" value="Tryp_SPc"/>
    <property type="match status" value="1"/>
</dbReference>
<name>A0A1H9Q804_9PSEU</name>
<evidence type="ECO:0000313" key="5">
    <source>
        <dbReference type="EMBL" id="SER56285.1"/>
    </source>
</evidence>
<dbReference type="InterPro" id="IPR001254">
    <property type="entry name" value="Trypsin_dom"/>
</dbReference>
<dbReference type="EMBL" id="FOGI01000004">
    <property type="protein sequence ID" value="SER56285.1"/>
    <property type="molecule type" value="Genomic_DNA"/>
</dbReference>
<dbReference type="SMART" id="SM00020">
    <property type="entry name" value="Tryp_SPc"/>
    <property type="match status" value="1"/>
</dbReference>
<dbReference type="AlphaFoldDB" id="A0A1H9Q804"/>
<dbReference type="STRING" id="155974.SAMN04487818_104110"/>
<evidence type="ECO:0000313" key="6">
    <source>
        <dbReference type="Proteomes" id="UP000199051"/>
    </source>
</evidence>
<comment type="similarity">
    <text evidence="1">Belongs to the peptidase S1 family.</text>
</comment>
<keyword evidence="3" id="KW-0720">Serine protease</keyword>
<dbReference type="Proteomes" id="UP000199051">
    <property type="component" value="Unassembled WGS sequence"/>
</dbReference>
<dbReference type="FunFam" id="2.40.10.10:FF:000068">
    <property type="entry name" value="transmembrane protease serine 2"/>
    <property type="match status" value="1"/>
</dbReference>
<proteinExistence type="inferred from homology"/>